<reference evidence="2 3" key="1">
    <citation type="submission" date="2019-09" db="EMBL/GenBank/DDBJ databases">
        <title>Salinarimonas rosea gen. nov., sp. nov., a new member of the a-2 subgroup of the Proteobacteria.</title>
        <authorList>
            <person name="Liu J."/>
        </authorList>
    </citation>
    <scope>NUCLEOTIDE SEQUENCE [LARGE SCALE GENOMIC DNA]</scope>
    <source>
        <strain evidence="2 3">BN140002</strain>
    </source>
</reference>
<proteinExistence type="predicted"/>
<protein>
    <submittedName>
        <fullName evidence="2">Helix-hairpin-helix domain-containing protein</fullName>
    </submittedName>
</protein>
<evidence type="ECO:0000256" key="1">
    <source>
        <dbReference type="SAM" id="MobiDB-lite"/>
    </source>
</evidence>
<accession>A0A5B2VJG0</accession>
<feature type="compositionally biased region" description="Pro residues" evidence="1">
    <location>
        <begin position="19"/>
        <end position="30"/>
    </location>
</feature>
<evidence type="ECO:0000313" key="2">
    <source>
        <dbReference type="EMBL" id="KAA2238367.1"/>
    </source>
</evidence>
<dbReference type="Pfam" id="PF12836">
    <property type="entry name" value="HHH_3"/>
    <property type="match status" value="1"/>
</dbReference>
<dbReference type="EMBL" id="VUOA01000011">
    <property type="protein sequence ID" value="KAA2238367.1"/>
    <property type="molecule type" value="Genomic_DNA"/>
</dbReference>
<feature type="region of interest" description="Disordered" evidence="1">
    <location>
        <begin position="76"/>
        <end position="124"/>
    </location>
</feature>
<dbReference type="Gene3D" id="1.10.150.320">
    <property type="entry name" value="Photosystem II 12 kDa extrinsic protein"/>
    <property type="match status" value="1"/>
</dbReference>
<dbReference type="OrthoDB" id="8020568at2"/>
<keyword evidence="3" id="KW-1185">Reference proteome</keyword>
<evidence type="ECO:0000313" key="3">
    <source>
        <dbReference type="Proteomes" id="UP000323142"/>
    </source>
</evidence>
<feature type="compositionally biased region" description="Low complexity" evidence="1">
    <location>
        <begin position="8"/>
        <end position="18"/>
    </location>
</feature>
<name>A0A5B2VJG0_9HYPH</name>
<dbReference type="Proteomes" id="UP000323142">
    <property type="component" value="Unassembled WGS sequence"/>
</dbReference>
<reference evidence="2 3" key="2">
    <citation type="submission" date="2019-09" db="EMBL/GenBank/DDBJ databases">
        <authorList>
            <person name="Jin C."/>
        </authorList>
    </citation>
    <scope>NUCLEOTIDE SEQUENCE [LARGE SCALE GENOMIC DNA]</scope>
    <source>
        <strain evidence="2 3">BN140002</strain>
    </source>
</reference>
<feature type="compositionally biased region" description="Basic and acidic residues" evidence="1">
    <location>
        <begin position="110"/>
        <end position="119"/>
    </location>
</feature>
<comment type="caution">
    <text evidence="2">The sequence shown here is derived from an EMBL/GenBank/DDBJ whole genome shotgun (WGS) entry which is preliminary data.</text>
</comment>
<dbReference type="SUPFAM" id="SSF81585">
    <property type="entry name" value="PsbU/PolX domain-like"/>
    <property type="match status" value="1"/>
</dbReference>
<organism evidence="2 3">
    <name type="scientific">Salinarimonas soli</name>
    <dbReference type="NCBI Taxonomy" id="1638099"/>
    <lineage>
        <taxon>Bacteria</taxon>
        <taxon>Pseudomonadati</taxon>
        <taxon>Pseudomonadota</taxon>
        <taxon>Alphaproteobacteria</taxon>
        <taxon>Hyphomicrobiales</taxon>
        <taxon>Salinarimonadaceae</taxon>
        <taxon>Salinarimonas</taxon>
    </lineage>
</organism>
<dbReference type="AlphaFoldDB" id="A0A5B2VJG0"/>
<feature type="region of interest" description="Disordered" evidence="1">
    <location>
        <begin position="1"/>
        <end position="35"/>
    </location>
</feature>
<sequence length="182" mass="19032">MLARRASPAPVETAQATPQAPPPAAAPLPLPAVNAEAPRPPVVLASAGPDIVVPLPKDEPLPPAALAFAGAEPKAVVPEAKQPKRAAVEAPETTGTVTPEKAPVRTKLAARTEPEEAPRKAAAKGVDLNKGSLDELNSLRGAGLIGRAIVRKRPYASTEDLVRKRVVNRSTYERIKGQIVVR</sequence>
<gene>
    <name evidence="2" type="ORF">F0L46_05505</name>
</gene>